<evidence type="ECO:0000313" key="7">
    <source>
        <dbReference type="EMBL" id="MBC3766183.1"/>
    </source>
</evidence>
<dbReference type="InterPro" id="IPR014266">
    <property type="entry name" value="PEP-CTERM_TPR_PrsT"/>
</dbReference>
<reference evidence="7" key="1">
    <citation type="journal article" date="2018" name="Int. J. Syst. Evol. Microbiol.">
        <title>Neptunicella marina gen. nov., sp. nov., isolated from surface seawater.</title>
        <authorList>
            <person name="Liu X."/>
            <person name="Lai Q."/>
            <person name="Du Y."/>
            <person name="Zhang X."/>
            <person name="Liu Z."/>
            <person name="Sun F."/>
            <person name="Shao Z."/>
        </authorList>
    </citation>
    <scope>NUCLEOTIDE SEQUENCE</scope>
    <source>
        <strain evidence="7">S27-2</strain>
    </source>
</reference>
<dbReference type="Gene3D" id="1.25.40.10">
    <property type="entry name" value="Tetratricopeptide repeat domain"/>
    <property type="match status" value="6"/>
</dbReference>
<dbReference type="InterPro" id="IPR056835">
    <property type="entry name" value="ARM_TT21_5th"/>
</dbReference>
<dbReference type="SMART" id="SM00028">
    <property type="entry name" value="TPR"/>
    <property type="match status" value="10"/>
</dbReference>
<dbReference type="Proteomes" id="UP000601768">
    <property type="component" value="Unassembled WGS sequence"/>
</dbReference>
<evidence type="ECO:0000256" key="1">
    <source>
        <dbReference type="ARBA" id="ARBA00022737"/>
    </source>
</evidence>
<dbReference type="NCBIfam" id="TIGR02917">
    <property type="entry name" value="PEP_TPR_lipo"/>
    <property type="match status" value="1"/>
</dbReference>
<keyword evidence="8" id="KW-1185">Reference proteome</keyword>
<accession>A0A8J6IVD7</accession>
<dbReference type="InterPro" id="IPR019734">
    <property type="entry name" value="TPR_rpt"/>
</dbReference>
<dbReference type="Pfam" id="PF12895">
    <property type="entry name" value="ANAPC3"/>
    <property type="match status" value="1"/>
</dbReference>
<feature type="repeat" description="TPR" evidence="3">
    <location>
        <begin position="192"/>
        <end position="225"/>
    </location>
</feature>
<dbReference type="PANTHER" id="PTHR44943:SF8">
    <property type="entry name" value="TPR REPEAT-CONTAINING PROTEIN MJ0263"/>
    <property type="match status" value="1"/>
</dbReference>
<evidence type="ECO:0000313" key="8">
    <source>
        <dbReference type="Proteomes" id="UP000601768"/>
    </source>
</evidence>
<dbReference type="PROSITE" id="PS51257">
    <property type="entry name" value="PROKAR_LIPOPROTEIN"/>
    <property type="match status" value="1"/>
</dbReference>
<dbReference type="RefSeq" id="WP_186506653.1">
    <property type="nucleotide sequence ID" value="NZ_JACNEP010000006.1"/>
</dbReference>
<reference evidence="7" key="2">
    <citation type="submission" date="2020-08" db="EMBL/GenBank/DDBJ databases">
        <authorList>
            <person name="Lai Q."/>
        </authorList>
    </citation>
    <scope>NUCLEOTIDE SEQUENCE</scope>
    <source>
        <strain evidence="7">S27-2</strain>
    </source>
</reference>
<dbReference type="InterPro" id="IPR011990">
    <property type="entry name" value="TPR-like_helical_dom_sf"/>
</dbReference>
<feature type="chain" id="PRO_5035215243" evidence="5">
    <location>
        <begin position="22"/>
        <end position="914"/>
    </location>
</feature>
<dbReference type="Pfam" id="PF25064">
    <property type="entry name" value="ARM_TT21_5th"/>
    <property type="match status" value="1"/>
</dbReference>
<protein>
    <submittedName>
        <fullName evidence="7">PEP-CTERM system TPR-repeat protein PrsT</fullName>
    </submittedName>
</protein>
<feature type="region of interest" description="Disordered" evidence="4">
    <location>
        <begin position="892"/>
        <end position="914"/>
    </location>
</feature>
<gene>
    <name evidence="7" type="primary">prsT</name>
    <name evidence="7" type="ORF">H8B19_09845</name>
</gene>
<sequence length="914" mass="102733">MKKLLLVSLMLLLAGCSKMTAEEHVANARQLVEKQDVKGAIIEYKNAIQLAPDNADSRYELGQLYMQTKEYSGAEKELSKALDLGYSASKVLPQLTIALEKTKADVALSNIELEKQQLSDDDAVQVAYFKLQSLLRLDKEPQAKQLIARIKLYKTDSYFKTLSLAYEKAIKKELDDSLALVNQVLTQSPTQPQALKQKALLLMQQGKLTEAADTYKTYLDYNPDEPEVMFVLAKLWMDSGNTENAEPIVDKLLKINAENATLNYYKAMAKFNQKDYKDALKFAEKAIAKDAASPSYRVLAGYAAYALDDFETAQKHLSFTASELPNNHPALKVLAASQLKLGENLKAADTLNQFDSLTENDLDLFTSTSYELLKQGRVKEAKQLIERSSAMGKTANELTQFGVLQLSVNDLTGIKKLEQAVEMDPSLNEAQSSLAVAYLNTNQIDKAQQLADKWRQAAPNNIKPLMLQGMIYSKQNALDKAREVYQQALKVEPDNLSPALLLIELDAAEGKTDKAITALNNMLDAHPDYMPAISRYFAIMRAQNRVDEGVKKLQKLHQNQPDNMQIRLVYASALLLQQDFSSVINLLEAVSTENTPPDLYYRLLGVSYIRTNDVEKADELYSKWLAAQPQNIQALSGKLSVLESKRQYQEGLDLVTQSIQTYGENTQLQVIKTLFLLRLSQYEEAQKSYDKLPEQILQRPLIRGFKAQLQLSRGDVSNALPNAQAAYDDKKTPFNLRMLVMCLDRTGQKDQADNLIDKHLQAYPADQLTKTMLAERQLSSSTEDAIQTYTELVEQNPKNFLALNNLAYLLLQKQQLDDAQKYADMATQLLPDNPDALDTLAQIQLAKGNNKQAIRNLAKATDTGQASQEVWLNYIEALLKDGQTELAKRKISDNDFNQPKSQERLKQIKQQYSL</sequence>
<dbReference type="InterPro" id="IPR051685">
    <property type="entry name" value="Ycf3/AcsC/BcsC/TPR_MFPF"/>
</dbReference>
<evidence type="ECO:0000256" key="3">
    <source>
        <dbReference type="PROSITE-ProRule" id="PRU00339"/>
    </source>
</evidence>
<feature type="domain" description="Tetratricopeptide repeat protein 21A/21B fifth ARM repeats" evidence="6">
    <location>
        <begin position="772"/>
        <end position="877"/>
    </location>
</feature>
<keyword evidence="2 3" id="KW-0802">TPR repeat</keyword>
<feature type="signal peptide" evidence="5">
    <location>
        <begin position="1"/>
        <end position="21"/>
    </location>
</feature>
<keyword evidence="5" id="KW-0732">Signal</keyword>
<proteinExistence type="predicted"/>
<evidence type="ECO:0000256" key="4">
    <source>
        <dbReference type="SAM" id="MobiDB-lite"/>
    </source>
</evidence>
<evidence type="ECO:0000256" key="5">
    <source>
        <dbReference type="SAM" id="SignalP"/>
    </source>
</evidence>
<dbReference type="SUPFAM" id="SSF48452">
    <property type="entry name" value="TPR-like"/>
    <property type="match status" value="4"/>
</dbReference>
<dbReference type="Pfam" id="PF13414">
    <property type="entry name" value="TPR_11"/>
    <property type="match status" value="1"/>
</dbReference>
<evidence type="ECO:0000256" key="2">
    <source>
        <dbReference type="ARBA" id="ARBA00022803"/>
    </source>
</evidence>
<feature type="repeat" description="TPR" evidence="3">
    <location>
        <begin position="598"/>
        <end position="631"/>
    </location>
</feature>
<dbReference type="PANTHER" id="PTHR44943">
    <property type="entry name" value="CELLULOSE SYNTHASE OPERON PROTEIN C"/>
    <property type="match status" value="1"/>
</dbReference>
<dbReference type="Pfam" id="PF14559">
    <property type="entry name" value="TPR_19"/>
    <property type="match status" value="3"/>
</dbReference>
<dbReference type="EMBL" id="JACNEP010000006">
    <property type="protein sequence ID" value="MBC3766183.1"/>
    <property type="molecule type" value="Genomic_DNA"/>
</dbReference>
<feature type="repeat" description="TPR" evidence="3">
    <location>
        <begin position="55"/>
        <end position="88"/>
    </location>
</feature>
<evidence type="ECO:0000259" key="6">
    <source>
        <dbReference type="Pfam" id="PF25064"/>
    </source>
</evidence>
<feature type="repeat" description="TPR" evidence="3">
    <location>
        <begin position="462"/>
        <end position="495"/>
    </location>
</feature>
<keyword evidence="1" id="KW-0677">Repeat</keyword>
<dbReference type="PROSITE" id="PS50005">
    <property type="entry name" value="TPR"/>
    <property type="match status" value="4"/>
</dbReference>
<organism evidence="7 8">
    <name type="scientific">Neptunicella marina</name>
    <dbReference type="NCBI Taxonomy" id="2125989"/>
    <lineage>
        <taxon>Bacteria</taxon>
        <taxon>Pseudomonadati</taxon>
        <taxon>Pseudomonadota</taxon>
        <taxon>Gammaproteobacteria</taxon>
        <taxon>Alteromonadales</taxon>
        <taxon>Alteromonadaceae</taxon>
        <taxon>Neptunicella</taxon>
    </lineage>
</organism>
<name>A0A8J6IVD7_9ALTE</name>
<dbReference type="AlphaFoldDB" id="A0A8J6IVD7"/>
<comment type="caution">
    <text evidence="7">The sequence shown here is derived from an EMBL/GenBank/DDBJ whole genome shotgun (WGS) entry which is preliminary data.</text>
</comment>